<feature type="domain" description="PurM-like N-terminal" evidence="1">
    <location>
        <begin position="44"/>
        <end position="149"/>
    </location>
</feature>
<dbReference type="AlphaFoldDB" id="A0A328Q3T4"/>
<organism evidence="3 4">
    <name type="scientific">Methanosphaera stadtmanae</name>
    <dbReference type="NCBI Taxonomy" id="2317"/>
    <lineage>
        <taxon>Archaea</taxon>
        <taxon>Methanobacteriati</taxon>
        <taxon>Methanobacteriota</taxon>
        <taxon>Methanomada group</taxon>
        <taxon>Methanobacteria</taxon>
        <taxon>Methanobacteriales</taxon>
        <taxon>Methanobacteriaceae</taxon>
        <taxon>Methanosphaera</taxon>
    </lineage>
</organism>
<dbReference type="InterPro" id="IPR010918">
    <property type="entry name" value="PurM-like_C_dom"/>
</dbReference>
<dbReference type="RefSeq" id="WP_112149625.1">
    <property type="nucleotide sequence ID" value="NZ_NGJK01000064.1"/>
</dbReference>
<dbReference type="GO" id="GO:0009030">
    <property type="term" value="F:thiamine-phosphate kinase activity"/>
    <property type="evidence" value="ECO:0007669"/>
    <property type="project" value="InterPro"/>
</dbReference>
<accession>A0A328Q3T4</accession>
<proteinExistence type="predicted"/>
<dbReference type="InterPro" id="IPR016188">
    <property type="entry name" value="PurM-like_N"/>
</dbReference>
<comment type="caution">
    <text evidence="3">The sequence shown here is derived from an EMBL/GenBank/DDBJ whole genome shotgun (WGS) entry which is preliminary data.</text>
</comment>
<evidence type="ECO:0000259" key="2">
    <source>
        <dbReference type="Pfam" id="PF02769"/>
    </source>
</evidence>
<dbReference type="SUPFAM" id="SSF56042">
    <property type="entry name" value="PurM C-terminal domain-like"/>
    <property type="match status" value="1"/>
</dbReference>
<dbReference type="Proteomes" id="UP000248557">
    <property type="component" value="Unassembled WGS sequence"/>
</dbReference>
<dbReference type="NCBIfam" id="TIGR03267">
    <property type="entry name" value="methan_mark_2"/>
    <property type="match status" value="1"/>
</dbReference>
<protein>
    <submittedName>
        <fullName evidence="3">Methanogenesis marker 2 protein</fullName>
    </submittedName>
</protein>
<dbReference type="SUPFAM" id="SSF55326">
    <property type="entry name" value="PurM N-terminal domain-like"/>
    <property type="match status" value="1"/>
</dbReference>
<dbReference type="EMBL" id="NGJK01000064">
    <property type="protein sequence ID" value="RAP02895.1"/>
    <property type="molecule type" value="Genomic_DNA"/>
</dbReference>
<dbReference type="InterPro" id="IPR006283">
    <property type="entry name" value="ThiL-like"/>
</dbReference>
<dbReference type="InterPro" id="IPR036676">
    <property type="entry name" value="PurM-like_C_sf"/>
</dbReference>
<dbReference type="InterPro" id="IPR036921">
    <property type="entry name" value="PurM-like_N_sf"/>
</dbReference>
<gene>
    <name evidence="3" type="ORF">CA615_05095</name>
</gene>
<dbReference type="Pfam" id="PF00586">
    <property type="entry name" value="AIRS"/>
    <property type="match status" value="1"/>
</dbReference>
<dbReference type="InterPro" id="IPR011413">
    <property type="entry name" value="UCP036540_AIR"/>
</dbReference>
<reference evidence="3 4" key="1">
    <citation type="submission" date="2017-05" db="EMBL/GenBank/DDBJ databases">
        <title>Host range expansion of the Methanosphaera genus to humans and monogastric animals involves recent and extensive reduction in genome content.</title>
        <authorList>
            <person name="Hoedt E.C."/>
            <person name="Volmer J.G."/>
            <person name="Parks D.H."/>
            <person name="Rosewarne C.P."/>
            <person name="Denman S.E."/>
            <person name="Mcsweeney C.S."/>
            <person name="O Cuiv P."/>
            <person name="Hugenholtz P."/>
            <person name="Tyson G.W."/>
            <person name="Morrison M."/>
        </authorList>
    </citation>
    <scope>NUCLEOTIDE SEQUENCE [LARGE SCALE GENOMIC DNA]</scope>
    <source>
        <strain evidence="3 4">PA5</strain>
    </source>
</reference>
<dbReference type="PIRSF" id="PIRSF036540">
    <property type="entry name" value="UCP036540_AIR"/>
    <property type="match status" value="1"/>
</dbReference>
<dbReference type="Gene3D" id="3.90.650.10">
    <property type="entry name" value="PurM-like C-terminal domain"/>
    <property type="match status" value="1"/>
</dbReference>
<dbReference type="Gene3D" id="3.30.1330.10">
    <property type="entry name" value="PurM-like, N-terminal domain"/>
    <property type="match status" value="1"/>
</dbReference>
<dbReference type="PANTHER" id="PTHR30270">
    <property type="entry name" value="THIAMINE-MONOPHOSPHATE KINASE"/>
    <property type="match status" value="1"/>
</dbReference>
<sequence length="327" mass="35466">MDFNEIVESIRTFKGVTRKRSIADVREKLKDVYNVSGNVYLAFGDDAAAVDIGNNQLMLLATDGIWGALMDVNPWWAGYCSVLVNVNDIAAMGGRPMGMTNVLSSSNPEITAQIMDGIKEGVKKFGVPMVGGHTHPDTPYDALDVAISGIVDKDAVIPSCGAVNDDNVIVAIDLDGDVYPGTEINWDTTIDKSPSYVQNQINVMETIGKKHLVHAAKDISNPGIVGTLGMLLEASDMGAHIDLESIPRANDIDWISWFKMYPGSAFVLTAPEETTDETLSLLNKAHIDANCVGKVTSNHKLSMSYNNETKTVFDFSNEIIMGFSEDK</sequence>
<name>A0A328Q3T4_9EURY</name>
<dbReference type="Pfam" id="PF02769">
    <property type="entry name" value="AIRS_C"/>
    <property type="match status" value="1"/>
</dbReference>
<dbReference type="InterPro" id="IPR017668">
    <property type="entry name" value="Methan_mark_2"/>
</dbReference>
<feature type="domain" description="PurM-like C-terminal" evidence="2">
    <location>
        <begin position="192"/>
        <end position="304"/>
    </location>
</feature>
<evidence type="ECO:0000313" key="3">
    <source>
        <dbReference type="EMBL" id="RAP02895.1"/>
    </source>
</evidence>
<evidence type="ECO:0000259" key="1">
    <source>
        <dbReference type="Pfam" id="PF00586"/>
    </source>
</evidence>
<dbReference type="PANTHER" id="PTHR30270:SF0">
    <property type="entry name" value="THIAMINE-MONOPHOSPHATE KINASE"/>
    <property type="match status" value="1"/>
</dbReference>
<dbReference type="CDD" id="cd02192">
    <property type="entry name" value="PurM-like3"/>
    <property type="match status" value="1"/>
</dbReference>
<dbReference type="GO" id="GO:0009228">
    <property type="term" value="P:thiamine biosynthetic process"/>
    <property type="evidence" value="ECO:0007669"/>
    <property type="project" value="InterPro"/>
</dbReference>
<evidence type="ECO:0000313" key="4">
    <source>
        <dbReference type="Proteomes" id="UP000248557"/>
    </source>
</evidence>